<dbReference type="PANTHER" id="PTHR10934:SF2">
    <property type="entry name" value="LARGE RIBOSOMAL SUBUNIT PROTEIN EL18"/>
    <property type="match status" value="1"/>
</dbReference>
<keyword evidence="2" id="KW-0689">Ribosomal protein</keyword>
<evidence type="ECO:0000313" key="6">
    <source>
        <dbReference type="Proteomes" id="UP000886520"/>
    </source>
</evidence>
<accession>A0A9D4Z6F5</accession>
<dbReference type="InterPro" id="IPR021131">
    <property type="entry name" value="Ribosomal_uL15/eL18"/>
</dbReference>
<reference evidence="5" key="1">
    <citation type="submission" date="2021-01" db="EMBL/GenBank/DDBJ databases">
        <title>Adiantum capillus-veneris genome.</title>
        <authorList>
            <person name="Fang Y."/>
            <person name="Liao Q."/>
        </authorList>
    </citation>
    <scope>NUCLEOTIDE SEQUENCE</scope>
    <source>
        <strain evidence="5">H3</strain>
        <tissue evidence="5">Leaf</tissue>
    </source>
</reference>
<dbReference type="Proteomes" id="UP000886520">
    <property type="component" value="Chromosome 20"/>
</dbReference>
<organism evidence="5 6">
    <name type="scientific">Adiantum capillus-veneris</name>
    <name type="common">Maidenhair fern</name>
    <dbReference type="NCBI Taxonomy" id="13818"/>
    <lineage>
        <taxon>Eukaryota</taxon>
        <taxon>Viridiplantae</taxon>
        <taxon>Streptophyta</taxon>
        <taxon>Embryophyta</taxon>
        <taxon>Tracheophyta</taxon>
        <taxon>Polypodiopsida</taxon>
        <taxon>Polypodiidae</taxon>
        <taxon>Polypodiales</taxon>
        <taxon>Pteridineae</taxon>
        <taxon>Pteridaceae</taxon>
        <taxon>Vittarioideae</taxon>
        <taxon>Adiantum</taxon>
    </lineage>
</organism>
<comment type="similarity">
    <text evidence="1">Belongs to the eukaryotic ribosomal protein eL18 family.</text>
</comment>
<dbReference type="AlphaFoldDB" id="A0A9D4Z6F5"/>
<keyword evidence="3" id="KW-0687">Ribonucleoprotein</keyword>
<gene>
    <name evidence="5" type="ORF">GOP47_0020803</name>
</gene>
<feature type="domain" description="Large ribosomal subunit protein uL15/eL18" evidence="4">
    <location>
        <begin position="78"/>
        <end position="160"/>
    </location>
</feature>
<dbReference type="GO" id="GO:0006412">
    <property type="term" value="P:translation"/>
    <property type="evidence" value="ECO:0007669"/>
    <property type="project" value="InterPro"/>
</dbReference>
<proteinExistence type="inferred from homology"/>
<dbReference type="GO" id="GO:0003723">
    <property type="term" value="F:RNA binding"/>
    <property type="evidence" value="ECO:0007669"/>
    <property type="project" value="TreeGrafter"/>
</dbReference>
<evidence type="ECO:0000313" key="5">
    <source>
        <dbReference type="EMBL" id="KAI5064133.1"/>
    </source>
</evidence>
<dbReference type="PANTHER" id="PTHR10934">
    <property type="entry name" value="60S RIBOSOMAL PROTEIN L18"/>
    <property type="match status" value="1"/>
</dbReference>
<dbReference type="EMBL" id="JABFUD020000020">
    <property type="protein sequence ID" value="KAI5064133.1"/>
    <property type="molecule type" value="Genomic_DNA"/>
</dbReference>
<comment type="caution">
    <text evidence="5">The sequence shown here is derived from an EMBL/GenBank/DDBJ whole genome shotgun (WGS) entry which is preliminary data.</text>
</comment>
<dbReference type="GO" id="GO:0022625">
    <property type="term" value="C:cytosolic large ribosomal subunit"/>
    <property type="evidence" value="ECO:0007669"/>
    <property type="project" value="TreeGrafter"/>
</dbReference>
<name>A0A9D4Z6F5_ADICA</name>
<evidence type="ECO:0000256" key="2">
    <source>
        <dbReference type="ARBA" id="ARBA00022980"/>
    </source>
</evidence>
<dbReference type="InterPro" id="IPR000039">
    <property type="entry name" value="Ribosomal_eL18"/>
</dbReference>
<dbReference type="Gene3D" id="3.100.10.10">
    <property type="match status" value="2"/>
</dbReference>
<sequence length="160" mass="18245">MGIDLPAGGCNKKTKHTAPKSENVYLKLIVKLYRFLVQRTGSPFNVVFLKRLFMSRTYNRTPLSLSRLIRYMKGKEDETALARILKGGGECFTFDQLSLRVPTGSNTILDLRAPKNAHDAVKHFGRARGVPHSHTKPYVRSKGRKFERARGRLNKRGYRV</sequence>
<evidence type="ECO:0000256" key="1">
    <source>
        <dbReference type="ARBA" id="ARBA00006815"/>
    </source>
</evidence>
<dbReference type="Pfam" id="PF17135">
    <property type="entry name" value="Ribosomal_L18"/>
    <property type="match status" value="1"/>
</dbReference>
<dbReference type="SUPFAM" id="SSF52080">
    <property type="entry name" value="Ribosomal proteins L15p and L18e"/>
    <property type="match status" value="1"/>
</dbReference>
<keyword evidence="6" id="KW-1185">Reference proteome</keyword>
<evidence type="ECO:0000259" key="4">
    <source>
        <dbReference type="Pfam" id="PF17135"/>
    </source>
</evidence>
<evidence type="ECO:0000256" key="3">
    <source>
        <dbReference type="ARBA" id="ARBA00023274"/>
    </source>
</evidence>
<protein>
    <recommendedName>
        <fullName evidence="4">Large ribosomal subunit protein uL15/eL18 domain-containing protein</fullName>
    </recommendedName>
</protein>
<dbReference type="InterPro" id="IPR036227">
    <property type="entry name" value="Ribosomal_uL15/eL18_sf"/>
</dbReference>
<dbReference type="OrthoDB" id="6353017at2759"/>
<dbReference type="GO" id="GO:0003735">
    <property type="term" value="F:structural constituent of ribosome"/>
    <property type="evidence" value="ECO:0007669"/>
    <property type="project" value="InterPro"/>
</dbReference>